<feature type="region of interest" description="Disordered" evidence="1">
    <location>
        <begin position="285"/>
        <end position="320"/>
    </location>
</feature>
<dbReference type="InterPro" id="IPR008984">
    <property type="entry name" value="SMAD_FHA_dom_sf"/>
</dbReference>
<evidence type="ECO:0000256" key="1">
    <source>
        <dbReference type="SAM" id="MobiDB-lite"/>
    </source>
</evidence>
<feature type="region of interest" description="Disordered" evidence="1">
    <location>
        <begin position="52"/>
        <end position="85"/>
    </location>
</feature>
<feature type="domain" description="FHA" evidence="2">
    <location>
        <begin position="135"/>
        <end position="185"/>
    </location>
</feature>
<name>A0ABQ3UIK5_9CHLR</name>
<dbReference type="PROSITE" id="PS50006">
    <property type="entry name" value="FHA_DOMAIN"/>
    <property type="match status" value="1"/>
</dbReference>
<gene>
    <name evidence="3" type="ORF">KSB_10340</name>
</gene>
<protein>
    <recommendedName>
        <fullName evidence="2">FHA domain-containing protein</fullName>
    </recommendedName>
</protein>
<proteinExistence type="predicted"/>
<evidence type="ECO:0000313" key="3">
    <source>
        <dbReference type="EMBL" id="GHO52559.1"/>
    </source>
</evidence>
<dbReference type="SMART" id="SM00240">
    <property type="entry name" value="FHA"/>
    <property type="match status" value="1"/>
</dbReference>
<sequence>MMRALRAFKWEDLHIMDKCPYCGADTRPEDRYCLNCGNRLTPAAAAQSMNAAPTVGASPSGEWNAAGHEGGTVPPSDYGNEAAPTVAGGYGAEQANYSASTAQATMDRIEQPGRFILRSESGQVITEYPLEKKEIVIGRAPNSDILLQKDKLTSRRHAVVHFDNGQYVLQDEHSANGTFVNGQQLDENGTRLLQDGDHIGIGEHELIFRAFGTASNEVEDLPTVSVPYEPNPYEPNTYRTSTDDNVTLPESDSGYETQSILSEEPEIPFGVPALATPIEQDEQADFPAVEEQTQKAPEASDYVPETPAEPAQPREEEPVQKAYDDAPLTFKRLTSIPMPNLPDMSSLIAAVSALDGQIAALQDQFNSTQDAMRKREGELGQTVNQLRGGIRRVSERMDSTIADVARSREALAWAELLQLMEDVMSNPRDIEYVTKLARKARELNKVFQIHQNVLNTMAECNSLLRGMVGEE</sequence>
<dbReference type="EMBL" id="BNJG01000001">
    <property type="protein sequence ID" value="GHO52559.1"/>
    <property type="molecule type" value="Genomic_DNA"/>
</dbReference>
<reference evidence="3 4" key="1">
    <citation type="journal article" date="2021" name="Int. J. Syst. Evol. Microbiol.">
        <title>Reticulibacter mediterranei gen. nov., sp. nov., within the new family Reticulibacteraceae fam. nov., and Ktedonospora formicarum gen. nov., sp. nov., Ktedonobacter robiniae sp. nov., Dictyobacter formicarum sp. nov. and Dictyobacter arantiisoli sp. nov., belonging to the class Ktedonobacteria.</title>
        <authorList>
            <person name="Yabe S."/>
            <person name="Zheng Y."/>
            <person name="Wang C.M."/>
            <person name="Sakai Y."/>
            <person name="Abe K."/>
            <person name="Yokota A."/>
            <person name="Donadio S."/>
            <person name="Cavaletti L."/>
            <person name="Monciardini P."/>
        </authorList>
    </citation>
    <scope>NUCLEOTIDE SEQUENCE [LARGE SCALE GENOMIC DNA]</scope>
    <source>
        <strain evidence="3 4">SOSP1-30</strain>
    </source>
</reference>
<dbReference type="CDD" id="cd00060">
    <property type="entry name" value="FHA"/>
    <property type="match status" value="1"/>
</dbReference>
<dbReference type="InterPro" id="IPR000253">
    <property type="entry name" value="FHA_dom"/>
</dbReference>
<evidence type="ECO:0000259" key="2">
    <source>
        <dbReference type="PROSITE" id="PS50006"/>
    </source>
</evidence>
<organism evidence="3 4">
    <name type="scientific">Ktedonobacter robiniae</name>
    <dbReference type="NCBI Taxonomy" id="2778365"/>
    <lineage>
        <taxon>Bacteria</taxon>
        <taxon>Bacillati</taxon>
        <taxon>Chloroflexota</taxon>
        <taxon>Ktedonobacteria</taxon>
        <taxon>Ktedonobacterales</taxon>
        <taxon>Ktedonobacteraceae</taxon>
        <taxon>Ktedonobacter</taxon>
    </lineage>
</organism>
<feature type="compositionally biased region" description="Polar residues" evidence="1">
    <location>
        <begin position="237"/>
        <end position="254"/>
    </location>
</feature>
<dbReference type="SUPFAM" id="SSF49879">
    <property type="entry name" value="SMAD/FHA domain"/>
    <property type="match status" value="1"/>
</dbReference>
<keyword evidence="4" id="KW-1185">Reference proteome</keyword>
<dbReference type="InterPro" id="IPR050923">
    <property type="entry name" value="Cell_Proc_Reg/RNA_Proc"/>
</dbReference>
<evidence type="ECO:0000313" key="4">
    <source>
        <dbReference type="Proteomes" id="UP000654345"/>
    </source>
</evidence>
<comment type="caution">
    <text evidence="3">The sequence shown here is derived from an EMBL/GenBank/DDBJ whole genome shotgun (WGS) entry which is preliminary data.</text>
</comment>
<dbReference type="Proteomes" id="UP000654345">
    <property type="component" value="Unassembled WGS sequence"/>
</dbReference>
<dbReference type="Gene3D" id="2.60.200.20">
    <property type="match status" value="1"/>
</dbReference>
<feature type="region of interest" description="Disordered" evidence="1">
    <location>
        <begin position="223"/>
        <end position="254"/>
    </location>
</feature>
<dbReference type="PANTHER" id="PTHR23308">
    <property type="entry name" value="NUCLEAR INHIBITOR OF PROTEIN PHOSPHATASE-1"/>
    <property type="match status" value="1"/>
</dbReference>
<dbReference type="Pfam" id="PF00498">
    <property type="entry name" value="FHA"/>
    <property type="match status" value="1"/>
</dbReference>
<accession>A0ABQ3UIK5</accession>